<proteinExistence type="predicted"/>
<gene>
    <name evidence="2" type="ORF">BN1086_00855</name>
</gene>
<accession>A0A078LFP7</accession>
<feature type="domain" description="Putative tail fiber protein gp53-like C-terminal" evidence="1">
    <location>
        <begin position="368"/>
        <end position="437"/>
    </location>
</feature>
<dbReference type="AlphaFoldDB" id="A0A078LFP7"/>
<name>A0A078LFP7_CITKO</name>
<organism evidence="2">
    <name type="scientific">Citrobacter koseri</name>
    <name type="common">Citrobacter diversus</name>
    <dbReference type="NCBI Taxonomy" id="545"/>
    <lineage>
        <taxon>Bacteria</taxon>
        <taxon>Pseudomonadati</taxon>
        <taxon>Pseudomonadota</taxon>
        <taxon>Gammaproteobacteria</taxon>
        <taxon>Enterobacterales</taxon>
        <taxon>Enterobacteriaceae</taxon>
        <taxon>Citrobacter</taxon>
    </lineage>
</organism>
<dbReference type="InterPro" id="IPR054075">
    <property type="entry name" value="Gp53-like_C"/>
</dbReference>
<dbReference type="PATRIC" id="fig|545.12.peg.856"/>
<reference evidence="2" key="1">
    <citation type="submission" date="2014-06" db="EMBL/GenBank/DDBJ databases">
        <authorList>
            <person name="Urmite Genomes Urmite Genomes"/>
        </authorList>
    </citation>
    <scope>NUCLEOTIDE SEQUENCE</scope>
</reference>
<protein>
    <submittedName>
        <fullName evidence="2">Phage T4 tail fibre</fullName>
    </submittedName>
</protein>
<dbReference type="Pfam" id="PF21882">
    <property type="entry name" value="Gp53-like_C"/>
    <property type="match status" value="1"/>
</dbReference>
<dbReference type="Gene3D" id="2.60.40.3940">
    <property type="match status" value="1"/>
</dbReference>
<evidence type="ECO:0000259" key="1">
    <source>
        <dbReference type="Pfam" id="PF21882"/>
    </source>
</evidence>
<evidence type="ECO:0000313" key="2">
    <source>
        <dbReference type="EMBL" id="CDZ82768.1"/>
    </source>
</evidence>
<dbReference type="EMBL" id="LK931336">
    <property type="protein sequence ID" value="CDZ82768.1"/>
    <property type="molecule type" value="Genomic_DNA"/>
</dbReference>
<sequence>MHRIDTATAQVDKFGAGKNGFTNGDPATGRRATDLNSDMWDAVQEEICAVIEQSGLDLNKDQHDQLYQAIIKIITSKIPDALLKKNNLSDLADKAIARTNLQLKSAATKDVTTSSHDVTAGRVLKVGDYGLGVSNGSVKSLASIYDITCSGEYNAMGSGTTSPTTGIPADSGNTRFAVYAGNIYSNQYLVTLTSNVHFYVGLVNTANKTATWSKFYNTFNKPSAPDVDAVSASNGGVFNKFVRFNEGLTLRGSKVGDAGMVGINFGADDASFNGANLLLQSWYGIGFYSSFPADAPRGVMGYIDVRMGRLAMKEQVIPGNYSNFDARYQAKGNYTPAGQAYTKAESDARFNLKNTASKAANGWEKDESTGIITQWGSGNVVNSAVSFPIAFPNNCASVQVTDAGNGKASFSAVRTKNGMTVYTNGTSPVYSWVAKGY</sequence>